<sequence>NTNYYNPAFLTGNNNVDTLFVYPGEPINVFGGVTVTF</sequence>
<proteinExistence type="predicted"/>
<feature type="non-terminal residue" evidence="1">
    <location>
        <position position="1"/>
    </location>
</feature>
<reference evidence="1" key="1">
    <citation type="submission" date="2013-08" db="EMBL/GenBank/DDBJ databases">
        <authorList>
            <person name="Mendez C."/>
            <person name="Richter M."/>
            <person name="Ferrer M."/>
            <person name="Sanchez J."/>
        </authorList>
    </citation>
    <scope>NUCLEOTIDE SEQUENCE</scope>
</reference>
<name>T1CDP8_9ZZZZ</name>
<comment type="caution">
    <text evidence="1">The sequence shown here is derived from an EMBL/GenBank/DDBJ whole genome shotgun (WGS) entry which is preliminary data.</text>
</comment>
<organism evidence="1">
    <name type="scientific">mine drainage metagenome</name>
    <dbReference type="NCBI Taxonomy" id="410659"/>
    <lineage>
        <taxon>unclassified sequences</taxon>
        <taxon>metagenomes</taxon>
        <taxon>ecological metagenomes</taxon>
    </lineage>
</organism>
<evidence type="ECO:0000313" key="1">
    <source>
        <dbReference type="EMBL" id="EQD79578.1"/>
    </source>
</evidence>
<gene>
    <name evidence="1" type="ORF">B1A_01653</name>
</gene>
<accession>T1CDP8</accession>
<dbReference type="AlphaFoldDB" id="T1CDP8"/>
<protein>
    <submittedName>
        <fullName evidence="1">Uncharacterized protein</fullName>
    </submittedName>
</protein>
<dbReference type="EMBL" id="AUZX01001253">
    <property type="protein sequence ID" value="EQD79578.1"/>
    <property type="molecule type" value="Genomic_DNA"/>
</dbReference>
<reference evidence="1" key="2">
    <citation type="journal article" date="2014" name="ISME J.">
        <title>Microbial stratification in low pH oxic and suboxic macroscopic growths along an acid mine drainage.</title>
        <authorList>
            <person name="Mendez-Garcia C."/>
            <person name="Mesa V."/>
            <person name="Sprenger R.R."/>
            <person name="Richter M."/>
            <person name="Diez M.S."/>
            <person name="Solano J."/>
            <person name="Bargiela R."/>
            <person name="Golyshina O.V."/>
            <person name="Manteca A."/>
            <person name="Ramos J.L."/>
            <person name="Gallego J.R."/>
            <person name="Llorente I."/>
            <person name="Martins Dos Santos V.A."/>
            <person name="Jensen O.N."/>
            <person name="Pelaez A.I."/>
            <person name="Sanchez J."/>
            <person name="Ferrer M."/>
        </authorList>
    </citation>
    <scope>NUCLEOTIDE SEQUENCE</scope>
</reference>